<protein>
    <submittedName>
        <fullName evidence="2">Uncharacterized protein C1orf109 homolog</fullName>
    </submittedName>
</protein>
<name>A0A6P8HQV4_ACTTE</name>
<reference evidence="2" key="1">
    <citation type="submission" date="2025-08" db="UniProtKB">
        <authorList>
            <consortium name="RefSeq"/>
        </authorList>
    </citation>
    <scope>IDENTIFICATION</scope>
    <source>
        <tissue evidence="2">Tentacle</tissue>
    </source>
</reference>
<dbReference type="KEGG" id="aten:116295150"/>
<keyword evidence="1" id="KW-1185">Reference proteome</keyword>
<dbReference type="InterPro" id="IPR029159">
    <property type="entry name" value="CA109-like"/>
</dbReference>
<dbReference type="Proteomes" id="UP000515163">
    <property type="component" value="Unplaced"/>
</dbReference>
<sequence length="202" mass="23054">MEGLSLCYKKLRKVYTVLQELKTKVEKVHTDSCVQANSLANLLEQLAACDKVSFHKEPLVEMIDLKPKLRYKLVKAVESLLIKLRNDLSTLKDVSRKISECRKTSFDVYTQHATQGTLSLEDTLQGSPTCPSLTELLEWLSEIDSSYAQLYEEKLEIIESISYEEPTKSQEALRRWKSLALLSRNKIFADQIPIFLATHDGS</sequence>
<evidence type="ECO:0000313" key="2">
    <source>
        <dbReference type="RefSeq" id="XP_031558764.1"/>
    </source>
</evidence>
<dbReference type="FunCoup" id="A0A6P8HQV4">
    <property type="interactions" value="2374"/>
</dbReference>
<gene>
    <name evidence="2" type="primary">LOC116295150</name>
</gene>
<organism evidence="1 2">
    <name type="scientific">Actinia tenebrosa</name>
    <name type="common">Australian red waratah sea anemone</name>
    <dbReference type="NCBI Taxonomy" id="6105"/>
    <lineage>
        <taxon>Eukaryota</taxon>
        <taxon>Metazoa</taxon>
        <taxon>Cnidaria</taxon>
        <taxon>Anthozoa</taxon>
        <taxon>Hexacorallia</taxon>
        <taxon>Actiniaria</taxon>
        <taxon>Actiniidae</taxon>
        <taxon>Actinia</taxon>
    </lineage>
</organism>
<dbReference type="PANTHER" id="PTHR16234">
    <property type="entry name" value="SIMILAR TO HYPOTHETICAL PROTEIN FLJ20508"/>
    <property type="match status" value="1"/>
</dbReference>
<dbReference type="GO" id="GO:0005737">
    <property type="term" value="C:cytoplasm"/>
    <property type="evidence" value="ECO:0007669"/>
    <property type="project" value="TreeGrafter"/>
</dbReference>
<dbReference type="RefSeq" id="XP_031558764.1">
    <property type="nucleotide sequence ID" value="XM_031702904.1"/>
</dbReference>
<dbReference type="PANTHER" id="PTHR16234:SF5">
    <property type="entry name" value="AFG2-INTERACTING RIBOSOME MATURATION FACTOR"/>
    <property type="match status" value="1"/>
</dbReference>
<dbReference type="Pfam" id="PF15011">
    <property type="entry name" value="CA109-like"/>
    <property type="match status" value="1"/>
</dbReference>
<dbReference type="GO" id="GO:0005634">
    <property type="term" value="C:nucleus"/>
    <property type="evidence" value="ECO:0007669"/>
    <property type="project" value="TreeGrafter"/>
</dbReference>
<dbReference type="GeneID" id="116295150"/>
<proteinExistence type="predicted"/>
<accession>A0A6P8HQV4</accession>
<evidence type="ECO:0000313" key="1">
    <source>
        <dbReference type="Proteomes" id="UP000515163"/>
    </source>
</evidence>
<dbReference type="AlphaFoldDB" id="A0A6P8HQV4"/>
<dbReference type="OrthoDB" id="6605214at2759"/>
<dbReference type="InParanoid" id="A0A6P8HQV4"/>